<proteinExistence type="predicted"/>
<gene>
    <name evidence="2" type="ORF">B0H17DRAFT_1009221</name>
</gene>
<name>A0AAD7DLQ4_MYCRO</name>
<sequence>MHLPWLYVLLLLQVPLSAAILSNRTIDDTNGDSVSGLLPVYSPAAHFSPNSNCPTCSVKLDPTQVFDGTWHDSSQLPGGQPVSITLSFHGTAIYVFCVLANAVKNAITTSDFVFTLDGVP</sequence>
<organism evidence="2 3">
    <name type="scientific">Mycena rosella</name>
    <name type="common">Pink bonnet</name>
    <name type="synonym">Agaricus rosellus</name>
    <dbReference type="NCBI Taxonomy" id="1033263"/>
    <lineage>
        <taxon>Eukaryota</taxon>
        <taxon>Fungi</taxon>
        <taxon>Dikarya</taxon>
        <taxon>Basidiomycota</taxon>
        <taxon>Agaricomycotina</taxon>
        <taxon>Agaricomycetes</taxon>
        <taxon>Agaricomycetidae</taxon>
        <taxon>Agaricales</taxon>
        <taxon>Marasmiineae</taxon>
        <taxon>Mycenaceae</taxon>
        <taxon>Mycena</taxon>
    </lineage>
</organism>
<accession>A0AAD7DLQ4</accession>
<evidence type="ECO:0000256" key="1">
    <source>
        <dbReference type="SAM" id="SignalP"/>
    </source>
</evidence>
<keyword evidence="1" id="KW-0732">Signal</keyword>
<feature type="chain" id="PRO_5042028407" evidence="1">
    <location>
        <begin position="20"/>
        <end position="120"/>
    </location>
</feature>
<keyword evidence="3" id="KW-1185">Reference proteome</keyword>
<evidence type="ECO:0000313" key="2">
    <source>
        <dbReference type="EMBL" id="KAJ7694651.1"/>
    </source>
</evidence>
<feature type="signal peptide" evidence="1">
    <location>
        <begin position="1"/>
        <end position="19"/>
    </location>
</feature>
<reference evidence="2" key="1">
    <citation type="submission" date="2023-03" db="EMBL/GenBank/DDBJ databases">
        <title>Massive genome expansion in bonnet fungi (Mycena s.s.) driven by repeated elements and novel gene families across ecological guilds.</title>
        <authorList>
            <consortium name="Lawrence Berkeley National Laboratory"/>
            <person name="Harder C.B."/>
            <person name="Miyauchi S."/>
            <person name="Viragh M."/>
            <person name="Kuo A."/>
            <person name="Thoen E."/>
            <person name="Andreopoulos B."/>
            <person name="Lu D."/>
            <person name="Skrede I."/>
            <person name="Drula E."/>
            <person name="Henrissat B."/>
            <person name="Morin E."/>
            <person name="Kohler A."/>
            <person name="Barry K."/>
            <person name="LaButti K."/>
            <person name="Morin E."/>
            <person name="Salamov A."/>
            <person name="Lipzen A."/>
            <person name="Mereny Z."/>
            <person name="Hegedus B."/>
            <person name="Baldrian P."/>
            <person name="Stursova M."/>
            <person name="Weitz H."/>
            <person name="Taylor A."/>
            <person name="Grigoriev I.V."/>
            <person name="Nagy L.G."/>
            <person name="Martin F."/>
            <person name="Kauserud H."/>
        </authorList>
    </citation>
    <scope>NUCLEOTIDE SEQUENCE</scope>
    <source>
        <strain evidence="2">CBHHK067</strain>
    </source>
</reference>
<dbReference type="Proteomes" id="UP001221757">
    <property type="component" value="Unassembled WGS sequence"/>
</dbReference>
<feature type="non-terminal residue" evidence="2">
    <location>
        <position position="120"/>
    </location>
</feature>
<protein>
    <submittedName>
        <fullName evidence="2">Uncharacterized protein</fullName>
    </submittedName>
</protein>
<comment type="caution">
    <text evidence="2">The sequence shown here is derived from an EMBL/GenBank/DDBJ whole genome shotgun (WGS) entry which is preliminary data.</text>
</comment>
<dbReference type="AlphaFoldDB" id="A0AAD7DLQ4"/>
<dbReference type="EMBL" id="JARKIE010000041">
    <property type="protein sequence ID" value="KAJ7694651.1"/>
    <property type="molecule type" value="Genomic_DNA"/>
</dbReference>
<evidence type="ECO:0000313" key="3">
    <source>
        <dbReference type="Proteomes" id="UP001221757"/>
    </source>
</evidence>